<dbReference type="Pfam" id="PF20151">
    <property type="entry name" value="DUF6533"/>
    <property type="match status" value="1"/>
</dbReference>
<comment type="caution">
    <text evidence="3">The sequence shown here is derived from an EMBL/GenBank/DDBJ whole genome shotgun (WGS) entry which is preliminary data.</text>
</comment>
<organism evidence="3 4">
    <name type="scientific">Pholiota conissans</name>
    <dbReference type="NCBI Taxonomy" id="109636"/>
    <lineage>
        <taxon>Eukaryota</taxon>
        <taxon>Fungi</taxon>
        <taxon>Dikarya</taxon>
        <taxon>Basidiomycota</taxon>
        <taxon>Agaricomycotina</taxon>
        <taxon>Agaricomycetes</taxon>
        <taxon>Agaricomycetidae</taxon>
        <taxon>Agaricales</taxon>
        <taxon>Agaricineae</taxon>
        <taxon>Strophariaceae</taxon>
        <taxon>Pholiota</taxon>
    </lineage>
</organism>
<evidence type="ECO:0000313" key="3">
    <source>
        <dbReference type="EMBL" id="KAF9472711.1"/>
    </source>
</evidence>
<keyword evidence="4" id="KW-1185">Reference proteome</keyword>
<gene>
    <name evidence="3" type="ORF">BDN70DRAFT_441858</name>
</gene>
<dbReference type="Proteomes" id="UP000807469">
    <property type="component" value="Unassembled WGS sequence"/>
</dbReference>
<keyword evidence="1" id="KW-1133">Transmembrane helix</keyword>
<accession>A0A9P5YRP8</accession>
<dbReference type="EMBL" id="MU155506">
    <property type="protein sequence ID" value="KAF9472711.1"/>
    <property type="molecule type" value="Genomic_DNA"/>
</dbReference>
<name>A0A9P5YRP8_9AGAR</name>
<sequence length="317" mass="36246">MFLPSANIGPLDTLHIPGPLSISAFVVQVWELGLHWSDELEYLWKGRFNFIKALYFFSRYVLLVAQFVSEIITYKMLNREQTVEGCIHVFTYKVIMAQLTLTVVETILLIRVYALYNQSFQVKRFLAIVFLIAQTLEIWATGRIVGHLLHTTDCKPPAANSSTLVQFGVGASLCQLVIFVLSLFKLLTRWSSRTPLTSLMIKEGVAAFLLIVGELKSFIFLKQCRFGASVLLVVMMSYYQVFRRFDLDLGNAAFAWYIALMSAGASRLILNMRRLAVKSRRRRQIRHLSLYNEIDSAALEDSLYDSDDTICLTTFYE</sequence>
<evidence type="ECO:0000259" key="2">
    <source>
        <dbReference type="Pfam" id="PF20151"/>
    </source>
</evidence>
<evidence type="ECO:0000313" key="4">
    <source>
        <dbReference type="Proteomes" id="UP000807469"/>
    </source>
</evidence>
<reference evidence="3" key="1">
    <citation type="submission" date="2020-11" db="EMBL/GenBank/DDBJ databases">
        <authorList>
            <consortium name="DOE Joint Genome Institute"/>
            <person name="Ahrendt S."/>
            <person name="Riley R."/>
            <person name="Andreopoulos W."/>
            <person name="Labutti K."/>
            <person name="Pangilinan J."/>
            <person name="Ruiz-Duenas F.J."/>
            <person name="Barrasa J.M."/>
            <person name="Sanchez-Garcia M."/>
            <person name="Camarero S."/>
            <person name="Miyauchi S."/>
            <person name="Serrano A."/>
            <person name="Linde D."/>
            <person name="Babiker R."/>
            <person name="Drula E."/>
            <person name="Ayuso-Fernandez I."/>
            <person name="Pacheco R."/>
            <person name="Padilla G."/>
            <person name="Ferreira P."/>
            <person name="Barriuso J."/>
            <person name="Kellner H."/>
            <person name="Castanera R."/>
            <person name="Alfaro M."/>
            <person name="Ramirez L."/>
            <person name="Pisabarro A.G."/>
            <person name="Kuo A."/>
            <person name="Tritt A."/>
            <person name="Lipzen A."/>
            <person name="He G."/>
            <person name="Yan M."/>
            <person name="Ng V."/>
            <person name="Cullen D."/>
            <person name="Martin F."/>
            <person name="Rosso M.-N."/>
            <person name="Henrissat B."/>
            <person name="Hibbett D."/>
            <person name="Martinez A.T."/>
            <person name="Grigoriev I.V."/>
        </authorList>
    </citation>
    <scope>NUCLEOTIDE SEQUENCE</scope>
    <source>
        <strain evidence="3">CIRM-BRFM 674</strain>
    </source>
</reference>
<dbReference type="AlphaFoldDB" id="A0A9P5YRP8"/>
<keyword evidence="1" id="KW-0812">Transmembrane</keyword>
<dbReference type="OrthoDB" id="2637653at2759"/>
<keyword evidence="1" id="KW-0472">Membrane</keyword>
<feature type="transmembrane region" description="Helical" evidence="1">
    <location>
        <begin position="94"/>
        <end position="113"/>
    </location>
</feature>
<feature type="domain" description="DUF6533" evidence="2">
    <location>
        <begin position="21"/>
        <end position="63"/>
    </location>
</feature>
<dbReference type="InterPro" id="IPR045340">
    <property type="entry name" value="DUF6533"/>
</dbReference>
<evidence type="ECO:0000256" key="1">
    <source>
        <dbReference type="SAM" id="Phobius"/>
    </source>
</evidence>
<protein>
    <recommendedName>
        <fullName evidence="2">DUF6533 domain-containing protein</fullName>
    </recommendedName>
</protein>
<proteinExistence type="predicted"/>
<feature type="transmembrane region" description="Helical" evidence="1">
    <location>
        <begin position="53"/>
        <end position="74"/>
    </location>
</feature>
<feature type="transmembrane region" description="Helical" evidence="1">
    <location>
        <begin position="254"/>
        <end position="272"/>
    </location>
</feature>
<feature type="transmembrane region" description="Helical" evidence="1">
    <location>
        <begin position="224"/>
        <end position="242"/>
    </location>
</feature>
<feature type="transmembrane region" description="Helical" evidence="1">
    <location>
        <begin position="125"/>
        <end position="145"/>
    </location>
</feature>
<feature type="transmembrane region" description="Helical" evidence="1">
    <location>
        <begin position="165"/>
        <end position="184"/>
    </location>
</feature>